<protein>
    <submittedName>
        <fullName evidence="4">Short-chain dehydrogenase/reductase SDR</fullName>
    </submittedName>
</protein>
<dbReference type="InterPro" id="IPR002347">
    <property type="entry name" value="SDR_fam"/>
</dbReference>
<evidence type="ECO:0000313" key="5">
    <source>
        <dbReference type="Proteomes" id="UP000693970"/>
    </source>
</evidence>
<keyword evidence="3" id="KW-0560">Oxidoreductase</keyword>
<dbReference type="Proteomes" id="UP000693970">
    <property type="component" value="Unassembled WGS sequence"/>
</dbReference>
<sequence length="329" mass="35874">MTSLARNPVALLTGGTTGIGLVACKQLATKGIDVIFTSRSVTKGEGAISEIRKHVSGNSVKVRYIIMDLSDLTSVSKACDELLSEKELRLDYLILNAGVMGNPTVKESEKKSIDQIESIVAPMITFVSSDLHNIHSPTGAARKAGLLLEEGVVRFCSQQGVHGVDGTAARDSPDYALSFDPAWSYKFSKLLNVLTAKAISDKLSQRKSFVQCNSMEPGFIPESDLSRSAKEKLGGFLSRVLLFLLYHGPSNWFVSYILGQPVRTLEEGAHSEVFAATQGRGGKYYRLDEEDLPSPLVEEKNVVEGFYSATSDLLQEKGFEIQIILFDAE</sequence>
<dbReference type="PANTHER" id="PTHR24320">
    <property type="entry name" value="RETINOL DEHYDROGENASE"/>
    <property type="match status" value="1"/>
</dbReference>
<evidence type="ECO:0000313" key="4">
    <source>
        <dbReference type="EMBL" id="KAG7342147.1"/>
    </source>
</evidence>
<evidence type="ECO:0000256" key="3">
    <source>
        <dbReference type="ARBA" id="ARBA00023002"/>
    </source>
</evidence>
<dbReference type="GO" id="GO:0016491">
    <property type="term" value="F:oxidoreductase activity"/>
    <property type="evidence" value="ECO:0007669"/>
    <property type="project" value="UniProtKB-KW"/>
</dbReference>
<evidence type="ECO:0000256" key="1">
    <source>
        <dbReference type="ARBA" id="ARBA00006484"/>
    </source>
</evidence>
<keyword evidence="2" id="KW-0521">NADP</keyword>
<dbReference type="PROSITE" id="PS51257">
    <property type="entry name" value="PROKAR_LIPOPROTEIN"/>
    <property type="match status" value="1"/>
</dbReference>
<comment type="caution">
    <text evidence="4">The sequence shown here is derived from an EMBL/GenBank/DDBJ whole genome shotgun (WGS) entry which is preliminary data.</text>
</comment>
<dbReference type="AlphaFoldDB" id="A0A9K3PC22"/>
<proteinExistence type="inferred from homology"/>
<evidence type="ECO:0000256" key="2">
    <source>
        <dbReference type="ARBA" id="ARBA00022857"/>
    </source>
</evidence>
<comment type="similarity">
    <text evidence="1">Belongs to the short-chain dehydrogenases/reductases (SDR) family.</text>
</comment>
<accession>A0A9K3PC22</accession>
<dbReference type="EMBL" id="JAGRRH010000025">
    <property type="protein sequence ID" value="KAG7342147.1"/>
    <property type="molecule type" value="Genomic_DNA"/>
</dbReference>
<reference evidence="4" key="1">
    <citation type="journal article" date="2021" name="Sci. Rep.">
        <title>Diploid genomic architecture of Nitzschia inconspicua, an elite biomass production diatom.</title>
        <authorList>
            <person name="Oliver A."/>
            <person name="Podell S."/>
            <person name="Pinowska A."/>
            <person name="Traller J.C."/>
            <person name="Smith S.R."/>
            <person name="McClure R."/>
            <person name="Beliaev A."/>
            <person name="Bohutskyi P."/>
            <person name="Hill E.A."/>
            <person name="Rabines A."/>
            <person name="Zheng H."/>
            <person name="Allen L.Z."/>
            <person name="Kuo A."/>
            <person name="Grigoriev I.V."/>
            <person name="Allen A.E."/>
            <person name="Hazlebeck D."/>
            <person name="Allen E.E."/>
        </authorList>
    </citation>
    <scope>NUCLEOTIDE SEQUENCE</scope>
    <source>
        <strain evidence="4">Hildebrandi</strain>
    </source>
</reference>
<keyword evidence="5" id="KW-1185">Reference proteome</keyword>
<dbReference type="Pfam" id="PF00106">
    <property type="entry name" value="adh_short"/>
    <property type="match status" value="1"/>
</dbReference>
<organism evidence="4 5">
    <name type="scientific">Nitzschia inconspicua</name>
    <dbReference type="NCBI Taxonomy" id="303405"/>
    <lineage>
        <taxon>Eukaryota</taxon>
        <taxon>Sar</taxon>
        <taxon>Stramenopiles</taxon>
        <taxon>Ochrophyta</taxon>
        <taxon>Bacillariophyta</taxon>
        <taxon>Bacillariophyceae</taxon>
        <taxon>Bacillariophycidae</taxon>
        <taxon>Bacillariales</taxon>
        <taxon>Bacillariaceae</taxon>
        <taxon>Nitzschia</taxon>
    </lineage>
</organism>
<gene>
    <name evidence="4" type="ORF">IV203_007239</name>
</gene>
<dbReference type="PANTHER" id="PTHR24320:SF282">
    <property type="entry name" value="WW DOMAIN-CONTAINING OXIDOREDUCTASE"/>
    <property type="match status" value="1"/>
</dbReference>
<name>A0A9K3PC22_9STRA</name>
<dbReference type="OrthoDB" id="191139at2759"/>
<reference evidence="4" key="2">
    <citation type="submission" date="2021-04" db="EMBL/GenBank/DDBJ databases">
        <authorList>
            <person name="Podell S."/>
        </authorList>
    </citation>
    <scope>NUCLEOTIDE SEQUENCE</scope>
    <source>
        <strain evidence="4">Hildebrandi</strain>
    </source>
</reference>